<accession>A0ABC8RYT7</accession>
<protein>
    <submittedName>
        <fullName evidence="1">Uncharacterized protein</fullName>
    </submittedName>
</protein>
<feature type="non-terminal residue" evidence="1">
    <location>
        <position position="54"/>
    </location>
</feature>
<evidence type="ECO:0000313" key="2">
    <source>
        <dbReference type="Proteomes" id="UP001642360"/>
    </source>
</evidence>
<proteinExistence type="predicted"/>
<dbReference type="Proteomes" id="UP001642360">
    <property type="component" value="Unassembled WGS sequence"/>
</dbReference>
<gene>
    <name evidence="1" type="ORF">ILEXP_LOCUS16681</name>
</gene>
<dbReference type="AlphaFoldDB" id="A0ABC8RYT7"/>
<reference evidence="1 2" key="1">
    <citation type="submission" date="2024-02" db="EMBL/GenBank/DDBJ databases">
        <authorList>
            <person name="Vignale AGUSTIN F."/>
            <person name="Sosa J E."/>
            <person name="Modenutti C."/>
        </authorList>
    </citation>
    <scope>NUCLEOTIDE SEQUENCE [LARGE SCALE GENOMIC DNA]</scope>
</reference>
<name>A0ABC8RYT7_9AQUA</name>
<sequence>MEAGKKLGYKIKVDSGTILGSNPKIVEEEVAKKMEQYQKSEDLMELLQQCEMEK</sequence>
<evidence type="ECO:0000313" key="1">
    <source>
        <dbReference type="EMBL" id="CAK9148710.1"/>
    </source>
</evidence>
<organism evidence="1 2">
    <name type="scientific">Ilex paraguariensis</name>
    <name type="common">yerba mate</name>
    <dbReference type="NCBI Taxonomy" id="185542"/>
    <lineage>
        <taxon>Eukaryota</taxon>
        <taxon>Viridiplantae</taxon>
        <taxon>Streptophyta</taxon>
        <taxon>Embryophyta</taxon>
        <taxon>Tracheophyta</taxon>
        <taxon>Spermatophyta</taxon>
        <taxon>Magnoliopsida</taxon>
        <taxon>eudicotyledons</taxon>
        <taxon>Gunneridae</taxon>
        <taxon>Pentapetalae</taxon>
        <taxon>asterids</taxon>
        <taxon>campanulids</taxon>
        <taxon>Aquifoliales</taxon>
        <taxon>Aquifoliaceae</taxon>
        <taxon>Ilex</taxon>
    </lineage>
</organism>
<comment type="caution">
    <text evidence="1">The sequence shown here is derived from an EMBL/GenBank/DDBJ whole genome shotgun (WGS) entry which is preliminary data.</text>
</comment>
<dbReference type="EMBL" id="CAUOFW020001790">
    <property type="protein sequence ID" value="CAK9148710.1"/>
    <property type="molecule type" value="Genomic_DNA"/>
</dbReference>
<keyword evidence="2" id="KW-1185">Reference proteome</keyword>